<accession>A0A833WX83</accession>
<gene>
    <name evidence="2" type="ORF">F2P56_029991</name>
</gene>
<dbReference type="Gramene" id="Jr13_14780_p1">
    <property type="protein sequence ID" value="cds.Jr13_14780_p1"/>
    <property type="gene ID" value="Jr13_14780"/>
</dbReference>
<dbReference type="InterPro" id="IPR056924">
    <property type="entry name" value="SH3_Tf2-1"/>
</dbReference>
<protein>
    <recommendedName>
        <fullName evidence="1">Tf2-1-like SH3-like domain-containing protein</fullName>
    </recommendedName>
</protein>
<name>A0A833WX83_JUGRE</name>
<reference evidence="2" key="2">
    <citation type="submission" date="2020-03" db="EMBL/GenBank/DDBJ databases">
        <title>Walnut 2.0.</title>
        <authorList>
            <person name="Marrano A."/>
            <person name="Britton M."/>
            <person name="Zimin A.V."/>
            <person name="Zaini P.A."/>
            <person name="Workman R."/>
            <person name="Puiu D."/>
            <person name="Bianco L."/>
            <person name="Allen B.J."/>
            <person name="Troggio M."/>
            <person name="Leslie C.A."/>
            <person name="Timp W."/>
            <person name="Dendekar A."/>
            <person name="Salzberg S.L."/>
            <person name="Neale D.B."/>
        </authorList>
    </citation>
    <scope>NUCLEOTIDE SEQUENCE</scope>
    <source>
        <tissue evidence="2">Leaves</tissue>
    </source>
</reference>
<dbReference type="Pfam" id="PF24626">
    <property type="entry name" value="SH3_Tf2-1"/>
    <property type="match status" value="1"/>
</dbReference>
<feature type="non-terminal residue" evidence="2">
    <location>
        <position position="201"/>
    </location>
</feature>
<dbReference type="PANTHER" id="PTHR46148:SF52">
    <property type="entry name" value="OS04G0603800 PROTEIN"/>
    <property type="match status" value="1"/>
</dbReference>
<comment type="caution">
    <text evidence="2">The sequence shown here is derived from an EMBL/GenBank/DDBJ whole genome shotgun (WGS) entry which is preliminary data.</text>
</comment>
<dbReference type="AlphaFoldDB" id="A0A833WX83"/>
<evidence type="ECO:0000259" key="1">
    <source>
        <dbReference type="Pfam" id="PF24626"/>
    </source>
</evidence>
<feature type="domain" description="Tf2-1-like SH3-like" evidence="1">
    <location>
        <begin position="126"/>
        <end position="189"/>
    </location>
</feature>
<dbReference type="EMBL" id="LIHL02000013">
    <property type="protein sequence ID" value="KAF5449559.1"/>
    <property type="molecule type" value="Genomic_DNA"/>
</dbReference>
<proteinExistence type="predicted"/>
<sequence length="201" mass="22742">RGLTLSHDHQKDLQQLLSAFKDVFDEPKGSSLNLSLAYHPQSDGQIEVLNRCLEGYLCCYAGFIRISTPAVAGLCNEGTSPNAVVDQFLKTREQIKGLLKGDLQAAQKRMQTCANKRRTKRHFVVGDWVNLRLQPYRQNSMALYRNLKMSPHFNGPFQVLQKLGSVTYKLDLPPLVRIHPMFHVSCLKRKLGSQVQPIPTL</sequence>
<dbReference type="Proteomes" id="UP000619265">
    <property type="component" value="Unassembled WGS sequence"/>
</dbReference>
<evidence type="ECO:0000313" key="3">
    <source>
        <dbReference type="Proteomes" id="UP000619265"/>
    </source>
</evidence>
<reference evidence="2" key="1">
    <citation type="submission" date="2015-10" db="EMBL/GenBank/DDBJ databases">
        <authorList>
            <person name="Martinez-Garcia P.J."/>
            <person name="Crepeau M.W."/>
            <person name="Puiu D."/>
            <person name="Gonzalez-Ibeas D."/>
            <person name="Whalen J."/>
            <person name="Stevens K."/>
            <person name="Paul R."/>
            <person name="Butterfield T."/>
            <person name="Britton M."/>
            <person name="Reagan R."/>
            <person name="Chakraborty S."/>
            <person name="Walawage S.L."/>
            <person name="Vasquez-Gross H.A."/>
            <person name="Cardeno C."/>
            <person name="Famula R."/>
            <person name="Pratt K."/>
            <person name="Kuruganti S."/>
            <person name="Aradhya M.K."/>
            <person name="Leslie C.A."/>
            <person name="Dandekar A.M."/>
            <person name="Salzberg S.L."/>
            <person name="Wegrzyn J.L."/>
            <person name="Langley C.H."/>
            <person name="Neale D.B."/>
        </authorList>
    </citation>
    <scope>NUCLEOTIDE SEQUENCE</scope>
    <source>
        <tissue evidence="2">Leaves</tissue>
    </source>
</reference>
<organism evidence="2 3">
    <name type="scientific">Juglans regia</name>
    <name type="common">English walnut</name>
    <dbReference type="NCBI Taxonomy" id="51240"/>
    <lineage>
        <taxon>Eukaryota</taxon>
        <taxon>Viridiplantae</taxon>
        <taxon>Streptophyta</taxon>
        <taxon>Embryophyta</taxon>
        <taxon>Tracheophyta</taxon>
        <taxon>Spermatophyta</taxon>
        <taxon>Magnoliopsida</taxon>
        <taxon>eudicotyledons</taxon>
        <taxon>Gunneridae</taxon>
        <taxon>Pentapetalae</taxon>
        <taxon>rosids</taxon>
        <taxon>fabids</taxon>
        <taxon>Fagales</taxon>
        <taxon>Juglandaceae</taxon>
        <taxon>Juglans</taxon>
    </lineage>
</organism>
<dbReference type="PANTHER" id="PTHR46148">
    <property type="entry name" value="CHROMO DOMAIN-CONTAINING PROTEIN"/>
    <property type="match status" value="1"/>
</dbReference>
<evidence type="ECO:0000313" key="2">
    <source>
        <dbReference type="EMBL" id="KAF5449559.1"/>
    </source>
</evidence>